<keyword evidence="4 6" id="KW-1133">Transmembrane helix</keyword>
<feature type="transmembrane region" description="Helical" evidence="6">
    <location>
        <begin position="173"/>
        <end position="193"/>
    </location>
</feature>
<feature type="transmembrane region" description="Helical" evidence="6">
    <location>
        <begin position="344"/>
        <end position="364"/>
    </location>
</feature>
<feature type="transmembrane region" description="Helical" evidence="6">
    <location>
        <begin position="61"/>
        <end position="80"/>
    </location>
</feature>
<evidence type="ECO:0000256" key="4">
    <source>
        <dbReference type="ARBA" id="ARBA00022989"/>
    </source>
</evidence>
<accession>A0ABV9HKT3</accession>
<dbReference type="InterPro" id="IPR036259">
    <property type="entry name" value="MFS_trans_sf"/>
</dbReference>
<dbReference type="Proteomes" id="UP001596011">
    <property type="component" value="Unassembled WGS sequence"/>
</dbReference>
<feature type="transmembrane region" description="Helical" evidence="6">
    <location>
        <begin position="281"/>
        <end position="301"/>
    </location>
</feature>
<dbReference type="InterPro" id="IPR050189">
    <property type="entry name" value="MFS_Efflux_Transporters"/>
</dbReference>
<evidence type="ECO:0000256" key="1">
    <source>
        <dbReference type="ARBA" id="ARBA00004651"/>
    </source>
</evidence>
<dbReference type="Gene3D" id="1.20.1250.20">
    <property type="entry name" value="MFS general substrate transporter like domains"/>
    <property type="match status" value="1"/>
</dbReference>
<dbReference type="SUPFAM" id="SSF103473">
    <property type="entry name" value="MFS general substrate transporter"/>
    <property type="match status" value="1"/>
</dbReference>
<comment type="caution">
    <text evidence="8">The sequence shown here is derived from an EMBL/GenBank/DDBJ whole genome shotgun (WGS) entry which is preliminary data.</text>
</comment>
<feature type="transmembrane region" description="Helical" evidence="6">
    <location>
        <begin position="87"/>
        <end position="106"/>
    </location>
</feature>
<proteinExistence type="predicted"/>
<dbReference type="Pfam" id="PF07690">
    <property type="entry name" value="MFS_1"/>
    <property type="match status" value="1"/>
</dbReference>
<evidence type="ECO:0000256" key="6">
    <source>
        <dbReference type="SAM" id="Phobius"/>
    </source>
</evidence>
<feature type="transmembrane region" description="Helical" evidence="6">
    <location>
        <begin position="220"/>
        <end position="239"/>
    </location>
</feature>
<keyword evidence="5 6" id="KW-0472">Membrane</keyword>
<feature type="transmembrane region" description="Helical" evidence="6">
    <location>
        <begin position="307"/>
        <end position="332"/>
    </location>
</feature>
<dbReference type="EMBL" id="JBHSFI010000006">
    <property type="protein sequence ID" value="MFC4630757.1"/>
    <property type="molecule type" value="Genomic_DNA"/>
</dbReference>
<feature type="transmembrane region" description="Helical" evidence="6">
    <location>
        <begin position="251"/>
        <end position="274"/>
    </location>
</feature>
<dbReference type="PROSITE" id="PS50850">
    <property type="entry name" value="MFS"/>
    <property type="match status" value="1"/>
</dbReference>
<organism evidence="8 9">
    <name type="scientific">Promicromonospora alba</name>
    <dbReference type="NCBI Taxonomy" id="1616110"/>
    <lineage>
        <taxon>Bacteria</taxon>
        <taxon>Bacillati</taxon>
        <taxon>Actinomycetota</taxon>
        <taxon>Actinomycetes</taxon>
        <taxon>Micrococcales</taxon>
        <taxon>Promicromonosporaceae</taxon>
        <taxon>Promicromonospora</taxon>
    </lineage>
</organism>
<name>A0ABV9HKT3_9MICO</name>
<keyword evidence="9" id="KW-1185">Reference proteome</keyword>
<feature type="transmembrane region" description="Helical" evidence="6">
    <location>
        <begin position="112"/>
        <end position="133"/>
    </location>
</feature>
<keyword evidence="2" id="KW-1003">Cell membrane</keyword>
<dbReference type="RefSeq" id="WP_377138935.1">
    <property type="nucleotide sequence ID" value="NZ_JBHSFI010000006.1"/>
</dbReference>
<protein>
    <submittedName>
        <fullName evidence="8">MFS transporter</fullName>
    </submittedName>
</protein>
<evidence type="ECO:0000259" key="7">
    <source>
        <dbReference type="PROSITE" id="PS50850"/>
    </source>
</evidence>
<feature type="transmembrane region" description="Helical" evidence="6">
    <location>
        <begin position="370"/>
        <end position="390"/>
    </location>
</feature>
<evidence type="ECO:0000256" key="5">
    <source>
        <dbReference type="ARBA" id="ARBA00023136"/>
    </source>
</evidence>
<dbReference type="PANTHER" id="PTHR43124:SF3">
    <property type="entry name" value="CHLORAMPHENICOL EFFLUX PUMP RV0191"/>
    <property type="match status" value="1"/>
</dbReference>
<gene>
    <name evidence="8" type="ORF">ACFO6V_21100</name>
</gene>
<dbReference type="InterPro" id="IPR011701">
    <property type="entry name" value="MFS"/>
</dbReference>
<dbReference type="CDD" id="cd17324">
    <property type="entry name" value="MFS_NepI_like"/>
    <property type="match status" value="1"/>
</dbReference>
<dbReference type="InterPro" id="IPR020846">
    <property type="entry name" value="MFS_dom"/>
</dbReference>
<feature type="domain" description="Major facilitator superfamily (MFS) profile" evidence="7">
    <location>
        <begin position="21"/>
        <end position="392"/>
    </location>
</feature>
<evidence type="ECO:0000313" key="9">
    <source>
        <dbReference type="Proteomes" id="UP001596011"/>
    </source>
</evidence>
<feature type="transmembrane region" description="Helical" evidence="6">
    <location>
        <begin position="145"/>
        <end position="167"/>
    </location>
</feature>
<evidence type="ECO:0000256" key="3">
    <source>
        <dbReference type="ARBA" id="ARBA00022692"/>
    </source>
</evidence>
<evidence type="ECO:0000313" key="8">
    <source>
        <dbReference type="EMBL" id="MFC4630757.1"/>
    </source>
</evidence>
<evidence type="ECO:0000256" key="2">
    <source>
        <dbReference type="ARBA" id="ARBA00022475"/>
    </source>
</evidence>
<sequence length="412" mass="43447">MTKMQDTLPSAPRRERLPIGALIALFTAGFITTLTEALPAGVLPQMSDALGVSESVAGQTVTIYAVATMLTAIPVSIATTNWPRRRLLVLALAGFLVANLVTAISLDYAVTMVARFIAGAASGVTWSLLGGYAQRITPAALKGRAMAFAFAGTPVALSLGVPVGAILGQLVGWQLTFGLMTVLTGLLILWTLWKLPDVPGQPAGERLPLMHLLRIKGLRTILLVTGVYVLAHTILYTYISPVLAGVGLEDQVQWILLDFGILSIVSIWLTGIFVDRHHRRLVILSTAFFAAAAVALTLWSVNPIVDYIAVGAWGLAFGGAATLFQGALMAASREHADAAQPLQVTMWNGGIGLGGLIGGLLLAGLGSESLMIAVALLVLSTVVVVVFARSHAFPGDRDRRQAGEQQVFSSPR</sequence>
<reference evidence="9" key="1">
    <citation type="journal article" date="2019" name="Int. J. Syst. Evol. Microbiol.">
        <title>The Global Catalogue of Microorganisms (GCM) 10K type strain sequencing project: providing services to taxonomists for standard genome sequencing and annotation.</title>
        <authorList>
            <consortium name="The Broad Institute Genomics Platform"/>
            <consortium name="The Broad Institute Genome Sequencing Center for Infectious Disease"/>
            <person name="Wu L."/>
            <person name="Ma J."/>
        </authorList>
    </citation>
    <scope>NUCLEOTIDE SEQUENCE [LARGE SCALE GENOMIC DNA]</scope>
    <source>
        <strain evidence="9">CCUG 42722</strain>
    </source>
</reference>
<keyword evidence="3 6" id="KW-0812">Transmembrane</keyword>
<comment type="subcellular location">
    <subcellularLocation>
        <location evidence="1">Cell membrane</location>
        <topology evidence="1">Multi-pass membrane protein</topology>
    </subcellularLocation>
</comment>
<dbReference type="PANTHER" id="PTHR43124">
    <property type="entry name" value="PURINE EFFLUX PUMP PBUE"/>
    <property type="match status" value="1"/>
</dbReference>